<dbReference type="InterPro" id="IPR036291">
    <property type="entry name" value="NAD(P)-bd_dom_sf"/>
</dbReference>
<feature type="domain" description="Ketoreductase" evidence="3">
    <location>
        <begin position="3"/>
        <end position="208"/>
    </location>
</feature>
<dbReference type="EMBL" id="PDNB01000199">
    <property type="protein sequence ID" value="PGG99679.1"/>
    <property type="molecule type" value="Genomic_DNA"/>
</dbReference>
<dbReference type="PANTHER" id="PTHR42760">
    <property type="entry name" value="SHORT-CHAIN DEHYDROGENASES/REDUCTASES FAMILY MEMBER"/>
    <property type="match status" value="1"/>
</dbReference>
<dbReference type="SMART" id="SM00822">
    <property type="entry name" value="PKS_KR"/>
    <property type="match status" value="1"/>
</dbReference>
<evidence type="ECO:0000313" key="4">
    <source>
        <dbReference type="EMBL" id="PGG99679.1"/>
    </source>
</evidence>
<comment type="similarity">
    <text evidence="1">Belongs to the short-chain dehydrogenases/reductases (SDR) family.</text>
</comment>
<organism evidence="4 5">
    <name type="scientific">Helicocarpus griseus UAMH5409</name>
    <dbReference type="NCBI Taxonomy" id="1447875"/>
    <lineage>
        <taxon>Eukaryota</taxon>
        <taxon>Fungi</taxon>
        <taxon>Dikarya</taxon>
        <taxon>Ascomycota</taxon>
        <taxon>Pezizomycotina</taxon>
        <taxon>Eurotiomycetes</taxon>
        <taxon>Eurotiomycetidae</taxon>
        <taxon>Onygenales</taxon>
        <taxon>Ajellomycetaceae</taxon>
        <taxon>Helicocarpus</taxon>
    </lineage>
</organism>
<reference evidence="4 5" key="1">
    <citation type="submission" date="2017-10" db="EMBL/GenBank/DDBJ databases">
        <title>Comparative genomics in systemic dimorphic fungi from Ajellomycetaceae.</title>
        <authorList>
            <person name="Munoz J.F."/>
            <person name="Mcewen J.G."/>
            <person name="Clay O.K."/>
            <person name="Cuomo C.A."/>
        </authorList>
    </citation>
    <scope>NUCLEOTIDE SEQUENCE [LARGE SCALE GENOMIC DNA]</scope>
    <source>
        <strain evidence="4 5">UAMH5409</strain>
    </source>
</reference>
<proteinExistence type="inferred from homology"/>
<dbReference type="InterPro" id="IPR002347">
    <property type="entry name" value="SDR_fam"/>
</dbReference>
<dbReference type="Proteomes" id="UP000223968">
    <property type="component" value="Unassembled WGS sequence"/>
</dbReference>
<evidence type="ECO:0000313" key="5">
    <source>
        <dbReference type="Proteomes" id="UP000223968"/>
    </source>
</evidence>
<dbReference type="InterPro" id="IPR020904">
    <property type="entry name" value="Sc_DH/Rdtase_CS"/>
</dbReference>
<evidence type="ECO:0000259" key="3">
    <source>
        <dbReference type="SMART" id="SM00822"/>
    </source>
</evidence>
<dbReference type="AlphaFoldDB" id="A0A2B7WSW2"/>
<dbReference type="Pfam" id="PF13561">
    <property type="entry name" value="adh_short_C2"/>
    <property type="match status" value="1"/>
</dbReference>
<dbReference type="OrthoDB" id="1669814at2759"/>
<dbReference type="FunFam" id="3.40.50.720:FF:000084">
    <property type="entry name" value="Short-chain dehydrogenase reductase"/>
    <property type="match status" value="1"/>
</dbReference>
<dbReference type="InterPro" id="IPR057326">
    <property type="entry name" value="KR_dom"/>
</dbReference>
<dbReference type="STRING" id="1447875.A0A2B7WSW2"/>
<comment type="caution">
    <text evidence="4">The sequence shown here is derived from an EMBL/GenBank/DDBJ whole genome shotgun (WGS) entry which is preliminary data.</text>
</comment>
<keyword evidence="2" id="KW-0521">NADP</keyword>
<dbReference type="PRINTS" id="PR00081">
    <property type="entry name" value="GDHRDH"/>
</dbReference>
<keyword evidence="5" id="KW-1185">Reference proteome</keyword>
<dbReference type="CDD" id="cd05233">
    <property type="entry name" value="SDR_c"/>
    <property type="match status" value="1"/>
</dbReference>
<accession>A0A2B7WSW2</accession>
<dbReference type="PROSITE" id="PS00061">
    <property type="entry name" value="ADH_SHORT"/>
    <property type="match status" value="1"/>
</dbReference>
<protein>
    <recommendedName>
        <fullName evidence="3">Ketoreductase domain-containing protein</fullName>
    </recommendedName>
</protein>
<sequence>MPSIAVITGGAGDIGRAIAVRLAESHDRVVLVDINEAKANEVAAALNSKSDKTHQKESNDSDKFIPLLCDITDPTQVTKLPRKVLSPDEDSGSDPATVHTLINNAGATWSDSLHQMTPNTWKRETALNLDASYLLFHAFADSLKRTRGSVINIASVNGLAVFGNPAYSAAKAGLIHLTRSIAVEYGKYGIRANAVAPGTVRTAVWEERMRANPKVFEEVTQWYPLKRVVEPADVANAVAFLASRELAGAVSGVCLPVDCGLMAGQGVVAGSFSQCGDY</sequence>
<name>A0A2B7WSW2_9EURO</name>
<dbReference type="GO" id="GO:0016616">
    <property type="term" value="F:oxidoreductase activity, acting on the CH-OH group of donors, NAD or NADP as acceptor"/>
    <property type="evidence" value="ECO:0007669"/>
    <property type="project" value="UniProtKB-ARBA"/>
</dbReference>
<evidence type="ECO:0000256" key="2">
    <source>
        <dbReference type="ARBA" id="ARBA00022857"/>
    </source>
</evidence>
<dbReference type="Gene3D" id="3.40.50.720">
    <property type="entry name" value="NAD(P)-binding Rossmann-like Domain"/>
    <property type="match status" value="1"/>
</dbReference>
<dbReference type="PRINTS" id="PR00080">
    <property type="entry name" value="SDRFAMILY"/>
</dbReference>
<gene>
    <name evidence="4" type="ORF">AJ79_08453</name>
</gene>
<evidence type="ECO:0000256" key="1">
    <source>
        <dbReference type="ARBA" id="ARBA00006484"/>
    </source>
</evidence>
<dbReference type="SUPFAM" id="SSF51735">
    <property type="entry name" value="NAD(P)-binding Rossmann-fold domains"/>
    <property type="match status" value="1"/>
</dbReference>